<dbReference type="InterPro" id="IPR054291">
    <property type="entry name" value="DUF7027"/>
</dbReference>
<sequence length="123" mass="13096">MSQVQPRFDPNDPKYICCCGLHVLTGAKMLASLCTICAVLSAIKSSGEIFLSSTADPQTDEAYYTLLVKMGFSLIIGTPILGCLWYGLIKEREGFLIPTLVCSVISVVLTGLLGGFLAISGNT</sequence>
<accession>A0A914UJV5</accession>
<dbReference type="WBParaSite" id="PSAMB.scaffold10402size4105.g33286.t1">
    <property type="protein sequence ID" value="PSAMB.scaffold10402size4105.g33286.t1"/>
    <property type="gene ID" value="PSAMB.scaffold10402size4105.g33286"/>
</dbReference>
<keyword evidence="1" id="KW-1133">Transmembrane helix</keyword>
<proteinExistence type="predicted"/>
<feature type="domain" description="DUF7027" evidence="2">
    <location>
        <begin position="25"/>
        <end position="121"/>
    </location>
</feature>
<feature type="transmembrane region" description="Helical" evidence="1">
    <location>
        <begin position="63"/>
        <end position="88"/>
    </location>
</feature>
<reference evidence="4" key="1">
    <citation type="submission" date="2022-11" db="UniProtKB">
        <authorList>
            <consortium name="WormBaseParasite"/>
        </authorList>
    </citation>
    <scope>IDENTIFICATION</scope>
</reference>
<organism evidence="3 4">
    <name type="scientific">Plectus sambesii</name>
    <dbReference type="NCBI Taxonomy" id="2011161"/>
    <lineage>
        <taxon>Eukaryota</taxon>
        <taxon>Metazoa</taxon>
        <taxon>Ecdysozoa</taxon>
        <taxon>Nematoda</taxon>
        <taxon>Chromadorea</taxon>
        <taxon>Plectida</taxon>
        <taxon>Plectina</taxon>
        <taxon>Plectoidea</taxon>
        <taxon>Plectidae</taxon>
        <taxon>Plectus</taxon>
    </lineage>
</organism>
<dbReference type="AlphaFoldDB" id="A0A914UJV5"/>
<keyword evidence="1" id="KW-0472">Membrane</keyword>
<evidence type="ECO:0000313" key="3">
    <source>
        <dbReference type="Proteomes" id="UP000887566"/>
    </source>
</evidence>
<protein>
    <recommendedName>
        <fullName evidence="2">DUF7027 domain-containing protein</fullName>
    </recommendedName>
</protein>
<evidence type="ECO:0000259" key="2">
    <source>
        <dbReference type="Pfam" id="PF22954"/>
    </source>
</evidence>
<dbReference type="Proteomes" id="UP000887566">
    <property type="component" value="Unplaced"/>
</dbReference>
<feature type="transmembrane region" description="Helical" evidence="1">
    <location>
        <begin position="21"/>
        <end position="43"/>
    </location>
</feature>
<name>A0A914UJV5_9BILA</name>
<feature type="transmembrane region" description="Helical" evidence="1">
    <location>
        <begin position="95"/>
        <end position="119"/>
    </location>
</feature>
<evidence type="ECO:0000313" key="4">
    <source>
        <dbReference type="WBParaSite" id="PSAMB.scaffold10402size4105.g33286.t1"/>
    </source>
</evidence>
<dbReference type="Pfam" id="PF22954">
    <property type="entry name" value="DUF7027"/>
    <property type="match status" value="1"/>
</dbReference>
<keyword evidence="1" id="KW-0812">Transmembrane</keyword>
<keyword evidence="3" id="KW-1185">Reference proteome</keyword>
<evidence type="ECO:0000256" key="1">
    <source>
        <dbReference type="SAM" id="Phobius"/>
    </source>
</evidence>